<dbReference type="GO" id="GO:0004519">
    <property type="term" value="F:endonuclease activity"/>
    <property type="evidence" value="ECO:0007669"/>
    <property type="project" value="UniProtKB-KW"/>
</dbReference>
<dbReference type="Gene3D" id="3.60.10.10">
    <property type="entry name" value="Endonuclease/exonuclease/phosphatase"/>
    <property type="match status" value="1"/>
</dbReference>
<evidence type="ECO:0000313" key="3">
    <source>
        <dbReference type="Proteomes" id="UP001431775"/>
    </source>
</evidence>
<evidence type="ECO:0000256" key="1">
    <source>
        <dbReference type="SAM" id="SignalP"/>
    </source>
</evidence>
<keyword evidence="2" id="KW-0255">Endonuclease</keyword>
<name>A0ABT6Q609_9PROT</name>
<dbReference type="Proteomes" id="UP001431775">
    <property type="component" value="Unassembled WGS sequence"/>
</dbReference>
<organism evidence="2 3">
    <name type="scientific">Commensalibacter nepenthis</name>
    <dbReference type="NCBI Taxonomy" id="3043872"/>
    <lineage>
        <taxon>Bacteria</taxon>
        <taxon>Pseudomonadati</taxon>
        <taxon>Pseudomonadota</taxon>
        <taxon>Alphaproteobacteria</taxon>
        <taxon>Acetobacterales</taxon>
        <taxon>Acetobacteraceae</taxon>
    </lineage>
</organism>
<sequence length="294" mass="33848">MYKKICFCIFYTLLFFTTDAVQAATIKLTTWNIEWLVSEKDIQNTPIPHNVNLRKSDDFGILQRYVIKLHSDIIALQEIGSLETLNSIFPANDYVFFISKDFIAQHTALAVRKNMIEHIEQNTDLTALSTLNESHPLRSGLDVTLYTRGHNSLRILVLHLKSGCQDYPLTHKNLKAACRLLKKQLPILQEWVQKRLEKKQAFIILGDFNRIISPNDFFFQSLSEKMTTPTFPTAYQASPCWGGGYFIDGFILDQNAAQWFIPNSLRVLRYQEQDYAQQNQLSDHCPVSITLSIP</sequence>
<gene>
    <name evidence="2" type="ORF">QJV33_03310</name>
</gene>
<reference evidence="2" key="1">
    <citation type="submission" date="2023-05" db="EMBL/GenBank/DDBJ databases">
        <title>Whole genome sequence of Commensalibacter sp.</title>
        <authorList>
            <person name="Charoenyingcharoen P."/>
            <person name="Yukphan P."/>
        </authorList>
    </citation>
    <scope>NUCLEOTIDE SEQUENCE</scope>
    <source>
        <strain evidence="2">TBRC 10068</strain>
    </source>
</reference>
<comment type="caution">
    <text evidence="2">The sequence shown here is derived from an EMBL/GenBank/DDBJ whole genome shotgun (WGS) entry which is preliminary data.</text>
</comment>
<dbReference type="InterPro" id="IPR036691">
    <property type="entry name" value="Endo/exonu/phosph_ase_sf"/>
</dbReference>
<protein>
    <submittedName>
        <fullName evidence="2">Endonuclease/exonuclease/phosphatase family protein</fullName>
    </submittedName>
</protein>
<dbReference type="RefSeq" id="WP_281461987.1">
    <property type="nucleotide sequence ID" value="NZ_JASBAN010000001.1"/>
</dbReference>
<keyword evidence="2" id="KW-0378">Hydrolase</keyword>
<keyword evidence="1" id="KW-0732">Signal</keyword>
<keyword evidence="2" id="KW-0540">Nuclease</keyword>
<evidence type="ECO:0000313" key="2">
    <source>
        <dbReference type="EMBL" id="MDI2112325.1"/>
    </source>
</evidence>
<feature type="signal peptide" evidence="1">
    <location>
        <begin position="1"/>
        <end position="23"/>
    </location>
</feature>
<proteinExistence type="predicted"/>
<feature type="chain" id="PRO_5046272294" evidence="1">
    <location>
        <begin position="24"/>
        <end position="294"/>
    </location>
</feature>
<dbReference type="EMBL" id="JASBAN010000001">
    <property type="protein sequence ID" value="MDI2112325.1"/>
    <property type="molecule type" value="Genomic_DNA"/>
</dbReference>
<keyword evidence="3" id="KW-1185">Reference proteome</keyword>
<accession>A0ABT6Q609</accession>
<dbReference type="SUPFAM" id="SSF56219">
    <property type="entry name" value="DNase I-like"/>
    <property type="match status" value="1"/>
</dbReference>